<dbReference type="InterPro" id="IPR029058">
    <property type="entry name" value="AB_hydrolase_fold"/>
</dbReference>
<evidence type="ECO:0000313" key="3">
    <source>
        <dbReference type="Proteomes" id="UP001179121"/>
    </source>
</evidence>
<gene>
    <name evidence="2" type="ORF">DNFV4_04181</name>
</gene>
<dbReference type="Pfam" id="PF12146">
    <property type="entry name" value="Hydrolase_4"/>
    <property type="match status" value="1"/>
</dbReference>
<accession>A0AA86TFB7</accession>
<name>A0AA86TFB7_9BACT</name>
<keyword evidence="3" id="KW-1185">Reference proteome</keyword>
<evidence type="ECO:0000259" key="1">
    <source>
        <dbReference type="Pfam" id="PF12146"/>
    </source>
</evidence>
<dbReference type="InterPro" id="IPR022742">
    <property type="entry name" value="Hydrolase_4"/>
</dbReference>
<evidence type="ECO:0000313" key="2">
    <source>
        <dbReference type="EMBL" id="CAI4033739.1"/>
    </source>
</evidence>
<dbReference type="KEGG" id="nti:DNFV4_04181"/>
<organism evidence="2 3">
    <name type="scientific">Nitrospira tepida</name>
    <dbReference type="NCBI Taxonomy" id="2973512"/>
    <lineage>
        <taxon>Bacteria</taxon>
        <taxon>Pseudomonadati</taxon>
        <taxon>Nitrospirota</taxon>
        <taxon>Nitrospiria</taxon>
        <taxon>Nitrospirales</taxon>
        <taxon>Nitrospiraceae</taxon>
        <taxon>Nitrospira</taxon>
    </lineage>
</organism>
<sequence length="251" mass="28166">MLDRLFLYHPAPWEDRDWARLSGLPLEEARFRAEDGPHLFGWYVRAPHSPAVLLWCHGNAGNIIHRLENLRALYRTGLSVLLFDYRGYGRSEGRPSEQGLYRDAIAAHDYLRAKERVSPERVVLFGRSLGGAVAGEVALRRPAAGLILESSFPSVEAVARFHYWGLPAHWLIGADFRLIDRLPHLALPSLVIHGDRDDLIPPALGKAVFDALKDPKSFYLVPGADHNNLPFQGGAAYFTRLRTFVESVVRG</sequence>
<dbReference type="SUPFAM" id="SSF53474">
    <property type="entry name" value="alpha/beta-Hydrolases"/>
    <property type="match status" value="1"/>
</dbReference>
<dbReference type="PANTHER" id="PTHR12277">
    <property type="entry name" value="ALPHA/BETA HYDROLASE DOMAIN-CONTAINING PROTEIN"/>
    <property type="match status" value="1"/>
</dbReference>
<reference evidence="2" key="1">
    <citation type="submission" date="2022-10" db="EMBL/GenBank/DDBJ databases">
        <authorList>
            <person name="Koch H."/>
        </authorList>
    </citation>
    <scope>NUCLEOTIDE SEQUENCE</scope>
    <source>
        <strain evidence="2">DNF</strain>
    </source>
</reference>
<dbReference type="EMBL" id="OX365700">
    <property type="protein sequence ID" value="CAI4033739.1"/>
    <property type="molecule type" value="Genomic_DNA"/>
</dbReference>
<proteinExistence type="predicted"/>
<protein>
    <submittedName>
        <fullName evidence="2">Peptidase</fullName>
    </submittedName>
</protein>
<feature type="domain" description="Serine aminopeptidase S33" evidence="1">
    <location>
        <begin position="50"/>
        <end position="156"/>
    </location>
</feature>
<dbReference type="AlphaFoldDB" id="A0AA86TFB7"/>
<dbReference type="RefSeq" id="WP_289271174.1">
    <property type="nucleotide sequence ID" value="NZ_OX365700.1"/>
</dbReference>
<dbReference type="Proteomes" id="UP001179121">
    <property type="component" value="Chromosome"/>
</dbReference>
<dbReference type="Gene3D" id="3.40.50.1820">
    <property type="entry name" value="alpha/beta hydrolase"/>
    <property type="match status" value="1"/>
</dbReference>